<protein>
    <recommendedName>
        <fullName evidence="2">C-Maf-inducing protein PH domain-containing protein</fullName>
    </recommendedName>
</protein>
<feature type="region of interest" description="Disordered" evidence="1">
    <location>
        <begin position="306"/>
        <end position="349"/>
    </location>
</feature>
<feature type="compositionally biased region" description="Polar residues" evidence="1">
    <location>
        <begin position="328"/>
        <end position="337"/>
    </location>
</feature>
<feature type="compositionally biased region" description="Low complexity" evidence="1">
    <location>
        <begin position="180"/>
        <end position="197"/>
    </location>
</feature>
<dbReference type="SUPFAM" id="SSF52047">
    <property type="entry name" value="RNI-like"/>
    <property type="match status" value="1"/>
</dbReference>
<feature type="region of interest" description="Disordered" evidence="1">
    <location>
        <begin position="732"/>
        <end position="799"/>
    </location>
</feature>
<dbReference type="InterPro" id="IPR052813">
    <property type="entry name" value="CMIP"/>
</dbReference>
<dbReference type="EMBL" id="CADCXV010001183">
    <property type="protein sequence ID" value="CAB0042329.1"/>
    <property type="molecule type" value="Genomic_DNA"/>
</dbReference>
<dbReference type="AlphaFoldDB" id="A0A6H5IYK6"/>
<feature type="compositionally biased region" description="Low complexity" evidence="1">
    <location>
        <begin position="30"/>
        <end position="63"/>
    </location>
</feature>
<reference evidence="3 4" key="1">
    <citation type="submission" date="2020-02" db="EMBL/GenBank/DDBJ databases">
        <authorList>
            <person name="Ferguson B K."/>
        </authorList>
    </citation>
    <scope>NUCLEOTIDE SEQUENCE [LARGE SCALE GENOMIC DNA]</scope>
</reference>
<dbReference type="CDD" id="cd00821">
    <property type="entry name" value="PH"/>
    <property type="match status" value="1"/>
</dbReference>
<dbReference type="PANTHER" id="PTHR25480">
    <property type="entry name" value="LEUCINE-RICH REPEAT-CONTAINING PROTEIN 73"/>
    <property type="match status" value="1"/>
</dbReference>
<feature type="region of interest" description="Disordered" evidence="1">
    <location>
        <begin position="1"/>
        <end position="63"/>
    </location>
</feature>
<dbReference type="SUPFAM" id="SSF50729">
    <property type="entry name" value="PH domain-like"/>
    <property type="match status" value="1"/>
</dbReference>
<feature type="compositionally biased region" description="Polar residues" evidence="1">
    <location>
        <begin position="151"/>
        <end position="161"/>
    </location>
</feature>
<feature type="compositionally biased region" description="Low complexity" evidence="1">
    <location>
        <begin position="732"/>
        <end position="745"/>
    </location>
</feature>
<dbReference type="Gene3D" id="3.80.10.10">
    <property type="entry name" value="Ribonuclease Inhibitor"/>
    <property type="match status" value="1"/>
</dbReference>
<feature type="domain" description="C-Maf-inducing protein PH" evidence="2">
    <location>
        <begin position="402"/>
        <end position="520"/>
    </location>
</feature>
<evidence type="ECO:0000256" key="1">
    <source>
        <dbReference type="SAM" id="MobiDB-lite"/>
    </source>
</evidence>
<dbReference type="Pfam" id="PF23066">
    <property type="entry name" value="PH_21"/>
    <property type="match status" value="1"/>
</dbReference>
<evidence type="ECO:0000259" key="2">
    <source>
        <dbReference type="Pfam" id="PF23066"/>
    </source>
</evidence>
<dbReference type="InterPro" id="IPR032675">
    <property type="entry name" value="LRR_dom_sf"/>
</dbReference>
<proteinExistence type="predicted"/>
<keyword evidence="4" id="KW-1185">Reference proteome</keyword>
<feature type="compositionally biased region" description="Basic and acidic residues" evidence="1">
    <location>
        <begin position="338"/>
        <end position="347"/>
    </location>
</feature>
<accession>A0A6H5IYK6</accession>
<dbReference type="Proteomes" id="UP000479190">
    <property type="component" value="Unassembled WGS sequence"/>
</dbReference>
<feature type="region of interest" description="Disordered" evidence="1">
    <location>
        <begin position="113"/>
        <end position="228"/>
    </location>
</feature>
<dbReference type="PANTHER" id="PTHR25480:SF0">
    <property type="entry name" value="C-MAF-INDUCING PROTEIN"/>
    <property type="match status" value="1"/>
</dbReference>
<evidence type="ECO:0000313" key="4">
    <source>
        <dbReference type="Proteomes" id="UP000479190"/>
    </source>
</evidence>
<feature type="compositionally biased region" description="Basic and acidic residues" evidence="1">
    <location>
        <begin position="746"/>
        <end position="784"/>
    </location>
</feature>
<dbReference type="OrthoDB" id="10056090at2759"/>
<feature type="compositionally biased region" description="Polar residues" evidence="1">
    <location>
        <begin position="308"/>
        <end position="318"/>
    </location>
</feature>
<evidence type="ECO:0000313" key="3">
    <source>
        <dbReference type="EMBL" id="CAB0042329.1"/>
    </source>
</evidence>
<sequence length="1268" mass="139453">MYCFQNPFSRATRSVVGSPLNPKLGSKSKQQQQQQPNGQQTQNGQQQQRRGSEATSEDSGSSSIRYIDQLSEASSTDTLPGIRAGDFLDAESILSPGGPESSLASPTIVFTSDETNNRTNSQDEDTLVGSPCSSVHGGSTGHVEKLGSSVGDLNSGPSGTGKSDGHWRRKLLLRLRSTDSSNSEANSSSPSPASESSCLHSRQHAAEHQHHHSSNQLLAKNKLSPRRRRLHGSASLLIGRRKHENAFSDYDDDDDDVVTCPIDDAEPEEVSSLPSSPAAPATVGLATATSVPVPYYGFLSVNGGAMRQESTSTSSPQLATRCHDDEAQSTTSLPDETSSLKEEHRASSTETVALKSLLKPDAGLEASGCLPVARSCPNLERQSAGFFSASGSSSPIPSSGPRFKPVEEGDIQVCYLNHARTLVSKILSSRFLRRWETHHLYLNDACLSSKTLTGFLQQPVPYSMMSEVYAVARWDPAYKYCLRIVLPDGSLLLQASNAYTRDQWYYSILWKKSIFKYQKVVPSATKEEVVLRELKALVDFALSTPLQDERVMSTPLEAVAKLLDEPNNYERSSTSGSDQEPLIISDLMDEPSPAQLSEESEEADRRWSEAILNVAAPLLERAAPPPTLARALARLAQRHPRSSLVPALEPAITRCLKHTVDFGKSPDMRKLLQVFIAALHENEDGELAIRDYVQAVHGPGSDCPHPRILPNLVSICVGAIFHRFEVSALKQSVKSPKKQQQQQAKENPEQENEKEQNGKEDEEVKKEDAEKQKEEEEEKRKKENEEESSSSSDSGNVSPTSLPPLRCYLLVLNIASEYADWRPGLGALLQPVPFPEDALADKEVQESVLSVVMRRLGRDPRCNVHRVLLPVRELRPGWLHIAAPSSPACPDEGQLFGEMLTTLLDCCCRRKRFISSLLKQTGGACILLGVRGCDAAQEALCLMLEWRLLPNEEARLQVVSALQSTESGKARYNALCQRQRNLQELQQKGGPRKLTLPVRATDADVALLLGGGALGNLECLSLAFTSVTSACAEQLIKLPALRYLNLWATQFGDTGLQMISEHLQKLQVLNLCETPVSDKGISTLASLTNLRKLNLNSTKLSASTFEQLKKRLPALQEFDVRYTEACTRLLSLRLHRYVRMNKQKNDKTSKMYDTKKKKCSNGIIKLTDFCRSRVQQTNITVCVCVCDAVRGGSVAVRVLRTAAVRNNSACGPCCCRACEPSFSRTIIVGVDLRLDVGRQSAIHFEGHGLCARFMKHTHEKKERESVIT</sequence>
<name>A0A6H5IYK6_9HYME</name>
<feature type="compositionally biased region" description="Polar residues" evidence="1">
    <location>
        <begin position="1"/>
        <end position="12"/>
    </location>
</feature>
<dbReference type="InterPro" id="IPR056429">
    <property type="entry name" value="PH_CMIP"/>
</dbReference>
<gene>
    <name evidence="3" type="ORF">TBRA_LOCUS13954</name>
</gene>
<organism evidence="3 4">
    <name type="scientific">Trichogramma brassicae</name>
    <dbReference type="NCBI Taxonomy" id="86971"/>
    <lineage>
        <taxon>Eukaryota</taxon>
        <taxon>Metazoa</taxon>
        <taxon>Ecdysozoa</taxon>
        <taxon>Arthropoda</taxon>
        <taxon>Hexapoda</taxon>
        <taxon>Insecta</taxon>
        <taxon>Pterygota</taxon>
        <taxon>Neoptera</taxon>
        <taxon>Endopterygota</taxon>
        <taxon>Hymenoptera</taxon>
        <taxon>Apocrita</taxon>
        <taxon>Proctotrupomorpha</taxon>
        <taxon>Chalcidoidea</taxon>
        <taxon>Trichogrammatidae</taxon>
        <taxon>Trichogramma</taxon>
    </lineage>
</organism>